<evidence type="ECO:0000256" key="2">
    <source>
        <dbReference type="ARBA" id="ARBA00022448"/>
    </source>
</evidence>
<dbReference type="PANTHER" id="PTHR33451">
    <property type="entry name" value="MALATE-2H(+)/NA(+)-LACTATE ANTIPORTER"/>
    <property type="match status" value="1"/>
</dbReference>
<gene>
    <name evidence="11" type="ORF">J2Z35_000087</name>
</gene>
<comment type="subcellular location">
    <subcellularLocation>
        <location evidence="1">Cell membrane</location>
        <topology evidence="1">Multi-pass membrane protein</topology>
    </subcellularLocation>
</comment>
<keyword evidence="7 9" id="KW-0472">Membrane</keyword>
<feature type="transmembrane region" description="Helical" evidence="9">
    <location>
        <begin position="98"/>
        <end position="131"/>
    </location>
</feature>
<evidence type="ECO:0000313" key="11">
    <source>
        <dbReference type="EMBL" id="MBP2026298.1"/>
    </source>
</evidence>
<keyword evidence="5 9" id="KW-0812">Transmembrane</keyword>
<evidence type="ECO:0000256" key="9">
    <source>
        <dbReference type="SAM" id="Phobius"/>
    </source>
</evidence>
<keyword evidence="4" id="KW-1003">Cell membrane</keyword>
<sequence>MDIFFVFFVSFILLLAGVYKGIFIAYPLFFVFILFVILAYKKGIRTNTIFEFLKKGVKVSFVVFQVLLLIGGLTGSWMSSGTVGGLVYYGITYLNPTFFAMYAFLICSFVSFLLGSSFGTVGTIGIALMVITRSADGNIPLIAGAIIAGAYVGDRNSPMSSSALLVSTITNTDIFTNISNMFKSSLIPFLIASIGFAILSLSYPMNFKESSITYEILSTYTINWITLLPALIIILSVRFKIKVKKAIILSLLSAGVISILIQQNSPYEFIRHVVFGYSLEPQNPLATIISGGGMTSMIKIITVIIISSSIASIIEAIKITEIINKYTYKAKSERGVFLYTVIISFFSAAFGCSQVIAVMLTHLLGKDMYKKNEISNEILALNIENTAIVIAPLIPWNIAVLAPLLLLEASPLSIFYALYLYILPAYRLLVPYKGKIMP</sequence>
<keyword evidence="2" id="KW-0813">Transport</keyword>
<comment type="caution">
    <text evidence="11">The sequence shown here is derived from an EMBL/GenBank/DDBJ whole genome shotgun (WGS) entry which is preliminary data.</text>
</comment>
<feature type="transmembrane region" description="Helical" evidence="9">
    <location>
        <begin position="335"/>
        <end position="365"/>
    </location>
</feature>
<evidence type="ECO:0000256" key="8">
    <source>
        <dbReference type="ARBA" id="ARBA00038435"/>
    </source>
</evidence>
<proteinExistence type="inferred from homology"/>
<evidence type="ECO:0000256" key="1">
    <source>
        <dbReference type="ARBA" id="ARBA00004651"/>
    </source>
</evidence>
<evidence type="ECO:0000256" key="6">
    <source>
        <dbReference type="ARBA" id="ARBA00022989"/>
    </source>
</evidence>
<organism evidence="11 12">
    <name type="scientific">Acetoanaerobium pronyense</name>
    <dbReference type="NCBI Taxonomy" id="1482736"/>
    <lineage>
        <taxon>Bacteria</taxon>
        <taxon>Bacillati</taxon>
        <taxon>Bacillota</taxon>
        <taxon>Clostridia</taxon>
        <taxon>Peptostreptococcales</taxon>
        <taxon>Filifactoraceae</taxon>
        <taxon>Acetoanaerobium</taxon>
    </lineage>
</organism>
<feature type="transmembrane region" description="Helical" evidence="9">
    <location>
        <begin position="246"/>
        <end position="265"/>
    </location>
</feature>
<feature type="domain" description="Na+/H+ antiporter NhaC-like C-terminal" evidence="10">
    <location>
        <begin position="149"/>
        <end position="426"/>
    </location>
</feature>
<feature type="transmembrane region" description="Helical" evidence="9">
    <location>
        <begin position="285"/>
        <end position="314"/>
    </location>
</feature>
<feature type="transmembrane region" description="Helical" evidence="9">
    <location>
        <begin position="217"/>
        <end position="239"/>
    </location>
</feature>
<dbReference type="InterPro" id="IPR018461">
    <property type="entry name" value="Na/H_Antiport_NhaC-like_C"/>
</dbReference>
<evidence type="ECO:0000259" key="10">
    <source>
        <dbReference type="Pfam" id="PF03553"/>
    </source>
</evidence>
<keyword evidence="3" id="KW-0050">Antiport</keyword>
<evidence type="ECO:0000313" key="12">
    <source>
        <dbReference type="Proteomes" id="UP001314903"/>
    </source>
</evidence>
<dbReference type="Pfam" id="PF03553">
    <property type="entry name" value="Na_H_antiporter"/>
    <property type="match status" value="1"/>
</dbReference>
<feature type="transmembrane region" description="Helical" evidence="9">
    <location>
        <begin position="6"/>
        <end position="39"/>
    </location>
</feature>
<reference evidence="11 12" key="1">
    <citation type="submission" date="2021-03" db="EMBL/GenBank/DDBJ databases">
        <title>Genomic Encyclopedia of Type Strains, Phase IV (KMG-IV): sequencing the most valuable type-strain genomes for metagenomic binning, comparative biology and taxonomic classification.</title>
        <authorList>
            <person name="Goeker M."/>
        </authorList>
    </citation>
    <scope>NUCLEOTIDE SEQUENCE [LARGE SCALE GENOMIC DNA]</scope>
    <source>
        <strain evidence="11 12">DSM 27512</strain>
    </source>
</reference>
<keyword evidence="6 9" id="KW-1133">Transmembrane helix</keyword>
<comment type="similarity">
    <text evidence="8">Belongs to the NhaC Na(+)/H(+) (TC 2.A.35) antiporter family.</text>
</comment>
<evidence type="ECO:0000256" key="4">
    <source>
        <dbReference type="ARBA" id="ARBA00022475"/>
    </source>
</evidence>
<dbReference type="RefSeq" id="WP_209658212.1">
    <property type="nucleotide sequence ID" value="NZ_JAGGLI010000001.1"/>
</dbReference>
<evidence type="ECO:0000256" key="5">
    <source>
        <dbReference type="ARBA" id="ARBA00022692"/>
    </source>
</evidence>
<feature type="transmembrane region" description="Helical" evidence="9">
    <location>
        <begin position="59"/>
        <end position="78"/>
    </location>
</feature>
<accession>A0ABS4KEV2</accession>
<dbReference type="InterPro" id="IPR052180">
    <property type="entry name" value="NhaC_Na-H+_Antiporter"/>
</dbReference>
<feature type="transmembrane region" description="Helical" evidence="9">
    <location>
        <begin position="186"/>
        <end position="205"/>
    </location>
</feature>
<protein>
    <submittedName>
        <fullName evidence="11">NhaC family Na+:H+ antiporter</fullName>
    </submittedName>
</protein>
<dbReference type="EMBL" id="JAGGLI010000001">
    <property type="protein sequence ID" value="MBP2026298.1"/>
    <property type="molecule type" value="Genomic_DNA"/>
</dbReference>
<evidence type="ECO:0000256" key="7">
    <source>
        <dbReference type="ARBA" id="ARBA00023136"/>
    </source>
</evidence>
<keyword evidence="12" id="KW-1185">Reference proteome</keyword>
<dbReference type="Proteomes" id="UP001314903">
    <property type="component" value="Unassembled WGS sequence"/>
</dbReference>
<name>A0ABS4KEV2_9FIRM</name>
<evidence type="ECO:0000256" key="3">
    <source>
        <dbReference type="ARBA" id="ARBA00022449"/>
    </source>
</evidence>
<dbReference type="PANTHER" id="PTHR33451:SF3">
    <property type="entry name" value="MALATE-2H(+)_NA(+)-LACTATE ANTIPORTER"/>
    <property type="match status" value="1"/>
</dbReference>